<feature type="region of interest" description="Disordered" evidence="2">
    <location>
        <begin position="1"/>
        <end position="72"/>
    </location>
</feature>
<feature type="compositionally biased region" description="Low complexity" evidence="2">
    <location>
        <begin position="87"/>
        <end position="97"/>
    </location>
</feature>
<feature type="region of interest" description="Disordered" evidence="2">
    <location>
        <begin position="84"/>
        <end position="141"/>
    </location>
</feature>
<evidence type="ECO:0000313" key="5">
    <source>
        <dbReference type="RefSeq" id="XP_026688934.1"/>
    </source>
</evidence>
<evidence type="ECO:0000256" key="1">
    <source>
        <dbReference type="PROSITE-ProRule" id="PRU00191"/>
    </source>
</evidence>
<keyword evidence="4" id="KW-1185">Reference proteome</keyword>
<feature type="domain" description="SH2" evidence="3">
    <location>
        <begin position="142"/>
        <end position="176"/>
    </location>
</feature>
<dbReference type="AlphaFoldDB" id="A0A3Q0JKM0"/>
<feature type="compositionally biased region" description="Basic and acidic residues" evidence="2">
    <location>
        <begin position="125"/>
        <end position="137"/>
    </location>
</feature>
<dbReference type="InterPro" id="IPR000980">
    <property type="entry name" value="SH2"/>
</dbReference>
<evidence type="ECO:0000313" key="4">
    <source>
        <dbReference type="Proteomes" id="UP000079169"/>
    </source>
</evidence>
<dbReference type="PaxDb" id="121845-A0A3Q0JKM0"/>
<dbReference type="PROSITE" id="PS50001">
    <property type="entry name" value="SH2"/>
    <property type="match status" value="1"/>
</dbReference>
<gene>
    <name evidence="5" type="primary">LOC103523815</name>
</gene>
<dbReference type="Gene3D" id="3.30.505.10">
    <property type="entry name" value="SH2 domain"/>
    <property type="match status" value="1"/>
</dbReference>
<evidence type="ECO:0000259" key="3">
    <source>
        <dbReference type="PROSITE" id="PS50001"/>
    </source>
</evidence>
<dbReference type="SUPFAM" id="SSF55550">
    <property type="entry name" value="SH2 domain"/>
    <property type="match status" value="1"/>
</dbReference>
<accession>A0A3Q0JKM0</accession>
<evidence type="ECO:0000256" key="2">
    <source>
        <dbReference type="SAM" id="MobiDB-lite"/>
    </source>
</evidence>
<feature type="compositionally biased region" description="Low complexity" evidence="2">
    <location>
        <begin position="108"/>
        <end position="117"/>
    </location>
</feature>
<name>A0A3Q0JKM0_DIACI</name>
<dbReference type="RefSeq" id="XP_026688934.1">
    <property type="nucleotide sequence ID" value="XM_026833133.1"/>
</dbReference>
<proteinExistence type="predicted"/>
<dbReference type="PANTHER" id="PTHR15832:SF2">
    <property type="entry name" value="SH2 DOMAIN-CONTAINING PROTEIN"/>
    <property type="match status" value="1"/>
</dbReference>
<organism evidence="4 5">
    <name type="scientific">Diaphorina citri</name>
    <name type="common">Asian citrus psyllid</name>
    <dbReference type="NCBI Taxonomy" id="121845"/>
    <lineage>
        <taxon>Eukaryota</taxon>
        <taxon>Metazoa</taxon>
        <taxon>Ecdysozoa</taxon>
        <taxon>Arthropoda</taxon>
        <taxon>Hexapoda</taxon>
        <taxon>Insecta</taxon>
        <taxon>Pterygota</taxon>
        <taxon>Neoptera</taxon>
        <taxon>Paraneoptera</taxon>
        <taxon>Hemiptera</taxon>
        <taxon>Sternorrhyncha</taxon>
        <taxon>Psylloidea</taxon>
        <taxon>Psyllidae</taxon>
        <taxon>Diaphorininae</taxon>
        <taxon>Diaphorina</taxon>
    </lineage>
</organism>
<dbReference type="Pfam" id="PF00017">
    <property type="entry name" value="SH2"/>
    <property type="match status" value="1"/>
</dbReference>
<dbReference type="Proteomes" id="UP000079169">
    <property type="component" value="Unplaced"/>
</dbReference>
<feature type="compositionally biased region" description="Low complexity" evidence="2">
    <location>
        <begin position="15"/>
        <end position="55"/>
    </location>
</feature>
<protein>
    <submittedName>
        <fullName evidence="5">Uncharacterized protein LOC103523815</fullName>
    </submittedName>
</protein>
<dbReference type="InterPro" id="IPR036860">
    <property type="entry name" value="SH2_dom_sf"/>
</dbReference>
<dbReference type="CDD" id="cd00173">
    <property type="entry name" value="SH2"/>
    <property type="match status" value="1"/>
</dbReference>
<dbReference type="KEGG" id="dci:103523815"/>
<dbReference type="GeneID" id="103523815"/>
<sequence length="184" mass="19945">MRVPPTCIPGLKTFSSISNSHQSSPSSDDSPSQSSPSELNSLKKLIDKPPLIKRLGLGLSKENTPEDESYPLMDACKQTLDCNNRLSQSSSNTSASSDQDFKDKRTSHISSSGSSNIPTPPPLPERSDSLSKEEGELRTAPWFQAGIPREITLEVLSQEPVGAFMVRESTTKPGCFESLTKTFG</sequence>
<dbReference type="PANTHER" id="PTHR15832">
    <property type="entry name" value="SHC (SRC HOMOLOGY DOMAIN C-TERMINAL) ADAPTOR HOMOLOG"/>
    <property type="match status" value="1"/>
</dbReference>
<keyword evidence="1" id="KW-0727">SH2 domain</keyword>
<reference evidence="5" key="1">
    <citation type="submission" date="2025-08" db="UniProtKB">
        <authorList>
            <consortium name="RefSeq"/>
        </authorList>
    </citation>
    <scope>IDENTIFICATION</scope>
</reference>